<proteinExistence type="predicted"/>
<dbReference type="RefSeq" id="WP_269308703.1">
    <property type="nucleotide sequence ID" value="NZ_CP098242.1"/>
</dbReference>
<dbReference type="PROSITE" id="PS50943">
    <property type="entry name" value="HTH_CROC1"/>
    <property type="match status" value="1"/>
</dbReference>
<sequence length="112" mass="12870">MSRKRTPYKNIFSIRLKEARKQKGLSQKSLGTKAGIDEFVASTRINRYEKGIHSPDIITGWNIARVLGLPLAWFFADDDRLARMITAFSKLSAKNQKKILQVIEHMADRTKH</sequence>
<dbReference type="AlphaFoldDB" id="A0A9E9LZF1"/>
<dbReference type="InterPro" id="IPR001387">
    <property type="entry name" value="Cro/C1-type_HTH"/>
</dbReference>
<dbReference type="Gene3D" id="1.10.260.40">
    <property type="entry name" value="lambda repressor-like DNA-binding domains"/>
    <property type="match status" value="1"/>
</dbReference>
<dbReference type="CDD" id="cd00093">
    <property type="entry name" value="HTH_XRE"/>
    <property type="match status" value="1"/>
</dbReference>
<accession>A0A9E9LZF1</accession>
<evidence type="ECO:0000259" key="1">
    <source>
        <dbReference type="PROSITE" id="PS50943"/>
    </source>
</evidence>
<dbReference type="Pfam" id="PF01381">
    <property type="entry name" value="HTH_3"/>
    <property type="match status" value="1"/>
</dbReference>
<dbReference type="InterPro" id="IPR010982">
    <property type="entry name" value="Lambda_DNA-bd_dom_sf"/>
</dbReference>
<reference evidence="2" key="1">
    <citation type="journal article" date="2022" name="Front. Microbiol.">
        <title>New perspectives on an old grouping: The genomic and phenotypic variability of Oxalobacter formigenes and the implications for calcium oxalate stone prevention.</title>
        <authorList>
            <person name="Chmiel J.A."/>
            <person name="Carr C."/>
            <person name="Stuivenberg G.A."/>
            <person name="Venema R."/>
            <person name="Chanyi R.M."/>
            <person name="Al K.F."/>
            <person name="Giguere D."/>
            <person name="Say H."/>
            <person name="Akouris P.P."/>
            <person name="Dominguez Romero S.A."/>
            <person name="Kwong A."/>
            <person name="Tai V."/>
            <person name="Koval S.F."/>
            <person name="Razvi H."/>
            <person name="Bjazevic J."/>
            <person name="Burton J.P."/>
        </authorList>
    </citation>
    <scope>NUCLEOTIDE SEQUENCE</scope>
    <source>
        <strain evidence="2">WoOx3</strain>
    </source>
</reference>
<keyword evidence="3" id="KW-1185">Reference proteome</keyword>
<name>A0A9E9LZF1_9BURK</name>
<dbReference type="Proteomes" id="UP001156215">
    <property type="component" value="Chromosome"/>
</dbReference>
<organism evidence="2 3">
    <name type="scientific">Oxalobacter vibrioformis</name>
    <dbReference type="NCBI Taxonomy" id="933080"/>
    <lineage>
        <taxon>Bacteria</taxon>
        <taxon>Pseudomonadati</taxon>
        <taxon>Pseudomonadota</taxon>
        <taxon>Betaproteobacteria</taxon>
        <taxon>Burkholderiales</taxon>
        <taxon>Oxalobacteraceae</taxon>
        <taxon>Oxalobacter</taxon>
    </lineage>
</organism>
<dbReference type="SMART" id="SM00530">
    <property type="entry name" value="HTH_XRE"/>
    <property type="match status" value="1"/>
</dbReference>
<dbReference type="SUPFAM" id="SSF47413">
    <property type="entry name" value="lambda repressor-like DNA-binding domains"/>
    <property type="match status" value="1"/>
</dbReference>
<protein>
    <submittedName>
        <fullName evidence="2">Helix-turn-helix domain-containing protein</fullName>
    </submittedName>
</protein>
<dbReference type="EMBL" id="CP098242">
    <property type="protein sequence ID" value="WAW09698.1"/>
    <property type="molecule type" value="Genomic_DNA"/>
</dbReference>
<evidence type="ECO:0000313" key="3">
    <source>
        <dbReference type="Proteomes" id="UP001156215"/>
    </source>
</evidence>
<feature type="domain" description="HTH cro/C1-type" evidence="1">
    <location>
        <begin position="16"/>
        <end position="74"/>
    </location>
</feature>
<dbReference type="KEGG" id="ovb:NB640_10780"/>
<gene>
    <name evidence="2" type="ORF">NB640_10780</name>
</gene>
<dbReference type="GO" id="GO:0003677">
    <property type="term" value="F:DNA binding"/>
    <property type="evidence" value="ECO:0007669"/>
    <property type="project" value="InterPro"/>
</dbReference>
<evidence type="ECO:0000313" key="2">
    <source>
        <dbReference type="EMBL" id="WAW09698.1"/>
    </source>
</evidence>